<gene>
    <name evidence="14" type="ORF">SAMN04490178_104194</name>
</gene>
<sequence>MNTYLRLIAFIRPYIPRLILAVICIMMAASANLYIPWILKEVIDKVLADKDLLTLNIIAGGIVVVFLLRGIFFYGQTYLMAYIGQRIIIDIRSAVYRHFQRLSLSYYEKRQTGTLMSYVTNDVAALQNALVDNVIDGVTEGMTLIGSLGAMFYIHWKLSLLTIITLPLVAQTINIFGKKLRKTSHVMQERAADITSVLQETISAIRVIKSFVREDHEIQRFENENYKNFRAQMKNAQLMALLTPIVEFLSAVGVTLIIWYGGLEVINGNLTAGSLIAFLMYVVNLSNPIKRLSRVYGGIQRSLAAAQRIFTVLDTEPEIQNMPGAVPLPAICGEVVFHAVDFSYKAGEPTLQNISIQARPGQMVAIVGASGAGKTTIANLIPRFYDPTAGYISIDGIDIKTVTVESLREQIGIVPQETVLFNGSAYENIRYGRLDATRDEIIGAAKAANAHQFISRMPEGYDTQIGERGSKLSGGQRQRIAIARAILKNPRVLILDEATSALDTESEKLVQEALDKLMAGRTSFVIAHRLSTIKRAHVILVMEKGRIVEEGTHEQLMARGGVYYNLHQVQFSSNKAAQ</sequence>
<dbReference type="InterPro" id="IPR036640">
    <property type="entry name" value="ABC1_TM_sf"/>
</dbReference>
<evidence type="ECO:0000256" key="3">
    <source>
        <dbReference type="ARBA" id="ARBA00022475"/>
    </source>
</evidence>
<dbReference type="InterPro" id="IPR017871">
    <property type="entry name" value="ABC_transporter-like_CS"/>
</dbReference>
<dbReference type="STRING" id="112903.SAMN04490178_104194"/>
<dbReference type="CDD" id="cd18552">
    <property type="entry name" value="ABC_6TM_MsbA_like"/>
    <property type="match status" value="1"/>
</dbReference>
<dbReference type="GO" id="GO:0005886">
    <property type="term" value="C:plasma membrane"/>
    <property type="evidence" value="ECO:0007669"/>
    <property type="project" value="UniProtKB-SubCell"/>
</dbReference>
<evidence type="ECO:0000256" key="11">
    <source>
        <dbReference type="SAM" id="Phobius"/>
    </source>
</evidence>
<dbReference type="AlphaFoldDB" id="A0A1H8S3C9"/>
<dbReference type="InterPro" id="IPR011917">
    <property type="entry name" value="ABC_transpr_lipidA"/>
</dbReference>
<dbReference type="CDD" id="cd03251">
    <property type="entry name" value="ABCC_MsbA"/>
    <property type="match status" value="1"/>
</dbReference>
<keyword evidence="4 11" id="KW-0812">Transmembrane</keyword>
<dbReference type="Pfam" id="PF00005">
    <property type="entry name" value="ABC_tran"/>
    <property type="match status" value="1"/>
</dbReference>
<accession>A0A1H8S3C9</accession>
<name>A0A1H8S3C9_9FIRM</name>
<dbReference type="InterPro" id="IPR003593">
    <property type="entry name" value="AAA+_ATPase"/>
</dbReference>
<evidence type="ECO:0000256" key="8">
    <source>
        <dbReference type="ARBA" id="ARBA00022989"/>
    </source>
</evidence>
<feature type="domain" description="ABC transporter" evidence="12">
    <location>
        <begin position="335"/>
        <end position="569"/>
    </location>
</feature>
<dbReference type="NCBIfam" id="TIGR02203">
    <property type="entry name" value="MsbA_lipidA"/>
    <property type="match status" value="1"/>
</dbReference>
<dbReference type="RefSeq" id="WP_091744600.1">
    <property type="nucleotide sequence ID" value="NZ_FODY01000004.1"/>
</dbReference>
<keyword evidence="5" id="KW-0547">Nucleotide-binding</keyword>
<evidence type="ECO:0000256" key="1">
    <source>
        <dbReference type="ARBA" id="ARBA00004651"/>
    </source>
</evidence>
<keyword evidence="2" id="KW-0813">Transport</keyword>
<dbReference type="PROSITE" id="PS50929">
    <property type="entry name" value="ABC_TM1F"/>
    <property type="match status" value="1"/>
</dbReference>
<evidence type="ECO:0000256" key="6">
    <source>
        <dbReference type="ARBA" id="ARBA00022840"/>
    </source>
</evidence>
<keyword evidence="3" id="KW-1003">Cell membrane</keyword>
<evidence type="ECO:0000256" key="5">
    <source>
        <dbReference type="ARBA" id="ARBA00022741"/>
    </source>
</evidence>
<dbReference type="PANTHER" id="PTHR43394">
    <property type="entry name" value="ATP-DEPENDENT PERMEASE MDL1, MITOCHONDRIAL"/>
    <property type="match status" value="1"/>
</dbReference>
<keyword evidence="10 11" id="KW-0472">Membrane</keyword>
<dbReference type="InterPro" id="IPR039421">
    <property type="entry name" value="Type_1_exporter"/>
</dbReference>
<feature type="transmembrane region" description="Helical" evidence="11">
    <location>
        <begin position="238"/>
        <end position="260"/>
    </location>
</feature>
<dbReference type="Pfam" id="PF00664">
    <property type="entry name" value="ABC_membrane"/>
    <property type="match status" value="1"/>
</dbReference>
<feature type="transmembrane region" description="Helical" evidence="11">
    <location>
        <begin position="14"/>
        <end position="39"/>
    </location>
</feature>
<comment type="subcellular location">
    <subcellularLocation>
        <location evidence="1">Cell membrane</location>
        <topology evidence="1">Multi-pass membrane protein</topology>
    </subcellularLocation>
</comment>
<proteinExistence type="predicted"/>
<dbReference type="OrthoDB" id="9762778at2"/>
<dbReference type="SMART" id="SM00382">
    <property type="entry name" value="AAA"/>
    <property type="match status" value="1"/>
</dbReference>
<feature type="transmembrane region" description="Helical" evidence="11">
    <location>
        <begin position="158"/>
        <end position="177"/>
    </location>
</feature>
<evidence type="ECO:0000259" key="12">
    <source>
        <dbReference type="PROSITE" id="PS50893"/>
    </source>
</evidence>
<keyword evidence="9" id="KW-0445">Lipid transport</keyword>
<feature type="transmembrane region" description="Helical" evidence="11">
    <location>
        <begin position="266"/>
        <end position="284"/>
    </location>
</feature>
<organism evidence="14 15">
    <name type="scientific">Propionispora vibrioides</name>
    <dbReference type="NCBI Taxonomy" id="112903"/>
    <lineage>
        <taxon>Bacteria</taxon>
        <taxon>Bacillati</taxon>
        <taxon>Bacillota</taxon>
        <taxon>Negativicutes</taxon>
        <taxon>Selenomonadales</taxon>
        <taxon>Sporomusaceae</taxon>
        <taxon>Propionispora</taxon>
    </lineage>
</organism>
<dbReference type="GO" id="GO:0005524">
    <property type="term" value="F:ATP binding"/>
    <property type="evidence" value="ECO:0007669"/>
    <property type="project" value="UniProtKB-KW"/>
</dbReference>
<keyword evidence="8 11" id="KW-1133">Transmembrane helix</keyword>
<dbReference type="GO" id="GO:0015421">
    <property type="term" value="F:ABC-type oligopeptide transporter activity"/>
    <property type="evidence" value="ECO:0007669"/>
    <property type="project" value="TreeGrafter"/>
</dbReference>
<dbReference type="FunFam" id="1.20.1560.10:FF:000011">
    <property type="entry name" value="Multidrug ABC transporter ATP-binding protein"/>
    <property type="match status" value="1"/>
</dbReference>
<dbReference type="SUPFAM" id="SSF90123">
    <property type="entry name" value="ABC transporter transmembrane region"/>
    <property type="match status" value="1"/>
</dbReference>
<dbReference type="PROSITE" id="PS00211">
    <property type="entry name" value="ABC_TRANSPORTER_1"/>
    <property type="match status" value="1"/>
</dbReference>
<evidence type="ECO:0000256" key="9">
    <source>
        <dbReference type="ARBA" id="ARBA00023055"/>
    </source>
</evidence>
<protein>
    <submittedName>
        <fullName evidence="14">ATP-binding cassette, subfamily B, MsbA</fullName>
    </submittedName>
</protein>
<dbReference type="InterPro" id="IPR011527">
    <property type="entry name" value="ABC1_TM_dom"/>
</dbReference>
<dbReference type="SUPFAM" id="SSF52540">
    <property type="entry name" value="P-loop containing nucleoside triphosphate hydrolases"/>
    <property type="match status" value="1"/>
</dbReference>
<dbReference type="Gene3D" id="1.20.1560.10">
    <property type="entry name" value="ABC transporter type 1, transmembrane domain"/>
    <property type="match status" value="1"/>
</dbReference>
<keyword evidence="6 14" id="KW-0067">ATP-binding</keyword>
<feature type="domain" description="ABC transmembrane type-1" evidence="13">
    <location>
        <begin position="19"/>
        <end position="301"/>
    </location>
</feature>
<dbReference type="InterPro" id="IPR027417">
    <property type="entry name" value="P-loop_NTPase"/>
</dbReference>
<dbReference type="Proteomes" id="UP000198847">
    <property type="component" value="Unassembled WGS sequence"/>
</dbReference>
<evidence type="ECO:0000259" key="13">
    <source>
        <dbReference type="PROSITE" id="PS50929"/>
    </source>
</evidence>
<dbReference type="PROSITE" id="PS50893">
    <property type="entry name" value="ABC_TRANSPORTER_2"/>
    <property type="match status" value="1"/>
</dbReference>
<dbReference type="GO" id="GO:0034040">
    <property type="term" value="F:ATPase-coupled lipid transmembrane transporter activity"/>
    <property type="evidence" value="ECO:0007669"/>
    <property type="project" value="InterPro"/>
</dbReference>
<evidence type="ECO:0000313" key="14">
    <source>
        <dbReference type="EMBL" id="SEO73489.1"/>
    </source>
</evidence>
<dbReference type="GO" id="GO:0016887">
    <property type="term" value="F:ATP hydrolysis activity"/>
    <property type="evidence" value="ECO:0007669"/>
    <property type="project" value="InterPro"/>
</dbReference>
<keyword evidence="7" id="KW-1278">Translocase</keyword>
<dbReference type="GO" id="GO:0090374">
    <property type="term" value="P:oligopeptide export from mitochondrion"/>
    <property type="evidence" value="ECO:0007669"/>
    <property type="project" value="TreeGrafter"/>
</dbReference>
<evidence type="ECO:0000256" key="2">
    <source>
        <dbReference type="ARBA" id="ARBA00022448"/>
    </source>
</evidence>
<evidence type="ECO:0000256" key="10">
    <source>
        <dbReference type="ARBA" id="ARBA00023136"/>
    </source>
</evidence>
<reference evidence="14 15" key="1">
    <citation type="submission" date="2016-10" db="EMBL/GenBank/DDBJ databases">
        <authorList>
            <person name="de Groot N.N."/>
        </authorList>
    </citation>
    <scope>NUCLEOTIDE SEQUENCE [LARGE SCALE GENOMIC DNA]</scope>
    <source>
        <strain evidence="14 15">DSM 13305</strain>
    </source>
</reference>
<evidence type="ECO:0000313" key="15">
    <source>
        <dbReference type="Proteomes" id="UP000198847"/>
    </source>
</evidence>
<dbReference type="FunFam" id="3.40.50.300:FF:000218">
    <property type="entry name" value="Multidrug ABC transporter ATP-binding protein"/>
    <property type="match status" value="1"/>
</dbReference>
<dbReference type="Gene3D" id="3.40.50.300">
    <property type="entry name" value="P-loop containing nucleotide triphosphate hydrolases"/>
    <property type="match status" value="1"/>
</dbReference>
<dbReference type="InterPro" id="IPR003439">
    <property type="entry name" value="ABC_transporter-like_ATP-bd"/>
</dbReference>
<dbReference type="PANTHER" id="PTHR43394:SF1">
    <property type="entry name" value="ATP-BINDING CASSETTE SUB-FAMILY B MEMBER 10, MITOCHONDRIAL"/>
    <property type="match status" value="1"/>
</dbReference>
<evidence type="ECO:0000256" key="4">
    <source>
        <dbReference type="ARBA" id="ARBA00022692"/>
    </source>
</evidence>
<evidence type="ECO:0000256" key="7">
    <source>
        <dbReference type="ARBA" id="ARBA00022967"/>
    </source>
</evidence>
<dbReference type="EMBL" id="FODY01000004">
    <property type="protein sequence ID" value="SEO73489.1"/>
    <property type="molecule type" value="Genomic_DNA"/>
</dbReference>
<feature type="transmembrane region" description="Helical" evidence="11">
    <location>
        <begin position="51"/>
        <end position="72"/>
    </location>
</feature>
<keyword evidence="15" id="KW-1185">Reference proteome</keyword>